<evidence type="ECO:0000313" key="2">
    <source>
        <dbReference type="EMBL" id="KAA1107637.1"/>
    </source>
</evidence>
<reference evidence="4 5" key="1">
    <citation type="submission" date="2019-05" db="EMBL/GenBank/DDBJ databases">
        <title>Emergence of the Ug99 lineage of the wheat stem rust pathogen through somatic hybridization.</title>
        <authorList>
            <person name="Li F."/>
            <person name="Upadhyaya N.M."/>
            <person name="Sperschneider J."/>
            <person name="Matny O."/>
            <person name="Nguyen-Phuc H."/>
            <person name="Mago R."/>
            <person name="Raley C."/>
            <person name="Miller M.E."/>
            <person name="Silverstein K.A.T."/>
            <person name="Henningsen E."/>
            <person name="Hirsch C.D."/>
            <person name="Visser B."/>
            <person name="Pretorius Z.A."/>
            <person name="Steffenson B.J."/>
            <person name="Schwessinger B."/>
            <person name="Dodds P.N."/>
            <person name="Figueroa M."/>
        </authorList>
    </citation>
    <scope>NUCLEOTIDE SEQUENCE [LARGE SCALE GENOMIC DNA]</scope>
    <source>
        <strain evidence="2">21-0</strain>
        <strain evidence="3 5">Ug99</strain>
    </source>
</reference>
<sequence length="133" mass="12944">MHFTSLINKLVFAGALLSVSAVFAAPAGGAIDYYPDWAPSSSSSGRAYSDGPISNLQAPAASKGDLLGGLLGDGLTGGQDSLTNNGLLGLGLNGQPGDAVGTNLRLLDGGSSSGGPLGAGLSEGLYGPLGQLL</sequence>
<dbReference type="EMBL" id="VSWC01000029">
    <property type="protein sequence ID" value="KAA1107637.1"/>
    <property type="molecule type" value="Genomic_DNA"/>
</dbReference>
<evidence type="ECO:0000313" key="5">
    <source>
        <dbReference type="Proteomes" id="UP000325313"/>
    </source>
</evidence>
<organism evidence="2 4">
    <name type="scientific">Puccinia graminis f. sp. tritici</name>
    <dbReference type="NCBI Taxonomy" id="56615"/>
    <lineage>
        <taxon>Eukaryota</taxon>
        <taxon>Fungi</taxon>
        <taxon>Dikarya</taxon>
        <taxon>Basidiomycota</taxon>
        <taxon>Pucciniomycotina</taxon>
        <taxon>Pucciniomycetes</taxon>
        <taxon>Pucciniales</taxon>
        <taxon>Pucciniaceae</taxon>
        <taxon>Puccinia</taxon>
    </lineage>
</organism>
<dbReference type="Proteomes" id="UP000324748">
    <property type="component" value="Unassembled WGS sequence"/>
</dbReference>
<feature type="chain" id="PRO_5036137946" evidence="1">
    <location>
        <begin position="25"/>
        <end position="133"/>
    </location>
</feature>
<accession>A0A5B0Q3B6</accession>
<evidence type="ECO:0000313" key="3">
    <source>
        <dbReference type="EMBL" id="KAA1124568.1"/>
    </source>
</evidence>
<keyword evidence="4" id="KW-1185">Reference proteome</keyword>
<dbReference type="Proteomes" id="UP000325313">
    <property type="component" value="Unassembled WGS sequence"/>
</dbReference>
<protein>
    <submittedName>
        <fullName evidence="2">Uncharacterized protein</fullName>
    </submittedName>
</protein>
<comment type="caution">
    <text evidence="2">The sequence shown here is derived from an EMBL/GenBank/DDBJ whole genome shotgun (WGS) entry which is preliminary data.</text>
</comment>
<feature type="signal peptide" evidence="1">
    <location>
        <begin position="1"/>
        <end position="24"/>
    </location>
</feature>
<name>A0A5B0Q3B6_PUCGR</name>
<keyword evidence="1" id="KW-0732">Signal</keyword>
<evidence type="ECO:0000256" key="1">
    <source>
        <dbReference type="SAM" id="SignalP"/>
    </source>
</evidence>
<proteinExistence type="predicted"/>
<dbReference type="AlphaFoldDB" id="A0A5B0Q3B6"/>
<evidence type="ECO:0000313" key="4">
    <source>
        <dbReference type="Proteomes" id="UP000324748"/>
    </source>
</evidence>
<gene>
    <name evidence="2" type="ORF">PGT21_020498</name>
    <name evidence="3" type="ORF">PGTUg99_017110</name>
</gene>
<dbReference type="EMBL" id="VDEP01000203">
    <property type="protein sequence ID" value="KAA1124568.1"/>
    <property type="molecule type" value="Genomic_DNA"/>
</dbReference>